<feature type="region of interest" description="Disordered" evidence="1">
    <location>
        <begin position="401"/>
        <end position="522"/>
    </location>
</feature>
<gene>
    <name evidence="2" type="ORF">SPIL2461_LOCUS19670</name>
</gene>
<evidence type="ECO:0000313" key="2">
    <source>
        <dbReference type="EMBL" id="CAE7699802.1"/>
    </source>
</evidence>
<feature type="compositionally biased region" description="Basic and acidic residues" evidence="1">
    <location>
        <begin position="626"/>
        <end position="636"/>
    </location>
</feature>
<feature type="compositionally biased region" description="Low complexity" evidence="1">
    <location>
        <begin position="408"/>
        <end position="418"/>
    </location>
</feature>
<feature type="region of interest" description="Disordered" evidence="1">
    <location>
        <begin position="370"/>
        <end position="389"/>
    </location>
</feature>
<reference evidence="2" key="1">
    <citation type="submission" date="2021-02" db="EMBL/GenBank/DDBJ databases">
        <authorList>
            <person name="Dougan E. K."/>
            <person name="Rhodes N."/>
            <person name="Thang M."/>
            <person name="Chan C."/>
        </authorList>
    </citation>
    <scope>NUCLEOTIDE SEQUENCE</scope>
</reference>
<proteinExistence type="predicted"/>
<evidence type="ECO:0000313" key="3">
    <source>
        <dbReference type="Proteomes" id="UP000649617"/>
    </source>
</evidence>
<feature type="compositionally biased region" description="Low complexity" evidence="1">
    <location>
        <begin position="426"/>
        <end position="445"/>
    </location>
</feature>
<feature type="region of interest" description="Disordered" evidence="1">
    <location>
        <begin position="316"/>
        <end position="341"/>
    </location>
</feature>
<feature type="compositionally biased region" description="Basic and acidic residues" evidence="1">
    <location>
        <begin position="230"/>
        <end position="247"/>
    </location>
</feature>
<feature type="region of interest" description="Disordered" evidence="1">
    <location>
        <begin position="1"/>
        <end position="94"/>
    </location>
</feature>
<feature type="compositionally biased region" description="Basic residues" evidence="1">
    <location>
        <begin position="637"/>
        <end position="650"/>
    </location>
</feature>
<feature type="region of interest" description="Disordered" evidence="1">
    <location>
        <begin position="204"/>
        <end position="247"/>
    </location>
</feature>
<feature type="compositionally biased region" description="Polar residues" evidence="1">
    <location>
        <begin position="292"/>
        <end position="303"/>
    </location>
</feature>
<dbReference type="EMBL" id="CAJNIZ010044740">
    <property type="protein sequence ID" value="CAE7699802.1"/>
    <property type="molecule type" value="Genomic_DNA"/>
</dbReference>
<comment type="caution">
    <text evidence="2">The sequence shown here is derived from an EMBL/GenBank/DDBJ whole genome shotgun (WGS) entry which is preliminary data.</text>
</comment>
<organism evidence="2 3">
    <name type="scientific">Symbiodinium pilosum</name>
    <name type="common">Dinoflagellate</name>
    <dbReference type="NCBI Taxonomy" id="2952"/>
    <lineage>
        <taxon>Eukaryota</taxon>
        <taxon>Sar</taxon>
        <taxon>Alveolata</taxon>
        <taxon>Dinophyceae</taxon>
        <taxon>Suessiales</taxon>
        <taxon>Symbiodiniaceae</taxon>
        <taxon>Symbiodinium</taxon>
    </lineage>
</organism>
<keyword evidence="3" id="KW-1185">Reference proteome</keyword>
<feature type="region of interest" description="Disordered" evidence="1">
    <location>
        <begin position="278"/>
        <end position="303"/>
    </location>
</feature>
<sequence length="685" mass="74461">AAEAEDALPEEAPRKRRQRKAEKQSLPEGADASPDEAPKKRRQRKVARTEADGDDESQASGGRTRGGKGQKRARTKAAKQESADEEGPDEESLAAWKQLLSTRAGSEDLRLAFSLRPMTPQELRQLGPEAYLGKKKEPGAQPIFNRQGKVNLQFFLASYKASEKRREADKDAANPHYQFLRWLIKQARELRVLNQKEVRRGQISKPRLEQAKSTGYTFAGGANLAQASDDEGRQRKKDPDEREKQASADILQRELRFPERVTSESQLAESSERLRQQLRNQAESRKDKIKAHSSNGRDLQSMSSILTAPSLSFDWVEPESDEENNPNGILQVDLPDSAKSSDKKRALLRETIQRSVSFKQAEVLNAKATRSLSSASLSNGKSPGLAEADKLADKLADKIAKAKKDQTGAEPSAAAAEAPEAEEVAEAAVMASGMAAPAPPEAEAATLPAVAGSAASETADLEASATPHLEAGASSLGRDVTELPTDEVPAEGKAPSPDLETAIAKDEGLVSQVAAPPGDDLDVSATLPFEVILEPAEKGPHEAPGEDVDLSATQPFEVVLGDAEVSEDKPADTLEHQATSEALKVGPDASWDAQPPSSEEEGEEDANMSAAERRECAWLRHQRQKRREEEDKENQKLKSKVAKVGRHQMRHSADDEEEDGLFLGNRANRQRSSKRGPMLLLRAAG</sequence>
<dbReference type="AlphaFoldDB" id="A0A812WS64"/>
<feature type="compositionally biased region" description="Basic residues" evidence="1">
    <location>
        <begin position="65"/>
        <end position="77"/>
    </location>
</feature>
<dbReference type="OrthoDB" id="438226at2759"/>
<name>A0A812WS64_SYMPI</name>
<feature type="compositionally biased region" description="Acidic residues" evidence="1">
    <location>
        <begin position="83"/>
        <end position="92"/>
    </location>
</feature>
<feature type="non-terminal residue" evidence="2">
    <location>
        <position position="685"/>
    </location>
</feature>
<feature type="compositionally biased region" description="Basic and acidic residues" evidence="1">
    <location>
        <begin position="566"/>
        <end position="575"/>
    </location>
</feature>
<accession>A0A812WS64</accession>
<dbReference type="Proteomes" id="UP000649617">
    <property type="component" value="Unassembled WGS sequence"/>
</dbReference>
<feature type="region of interest" description="Disordered" evidence="1">
    <location>
        <begin position="560"/>
        <end position="685"/>
    </location>
</feature>
<evidence type="ECO:0000256" key="1">
    <source>
        <dbReference type="SAM" id="MobiDB-lite"/>
    </source>
</evidence>
<protein>
    <submittedName>
        <fullName evidence="2">Uncharacterized protein</fullName>
    </submittedName>
</protein>